<evidence type="ECO:0000313" key="2">
    <source>
        <dbReference type="EMBL" id="TMS39619.1"/>
    </source>
</evidence>
<feature type="chain" id="PRO_5020428476" evidence="1">
    <location>
        <begin position="22"/>
        <end position="449"/>
    </location>
</feature>
<keyword evidence="3" id="KW-1185">Reference proteome</keyword>
<reference evidence="2 3" key="2">
    <citation type="journal article" date="2019" name="G3 (Bethesda)">
        <title>Hybrid Assembly of the Genome of the Entomopathogenic Nematode Steinernema carpocapsae Identifies the X-Chromosome.</title>
        <authorList>
            <person name="Serra L."/>
            <person name="Macchietto M."/>
            <person name="Macias-Munoz A."/>
            <person name="McGill C.J."/>
            <person name="Rodriguez I.M."/>
            <person name="Rodriguez B."/>
            <person name="Murad R."/>
            <person name="Mortazavi A."/>
        </authorList>
    </citation>
    <scope>NUCLEOTIDE SEQUENCE [LARGE SCALE GENOMIC DNA]</scope>
    <source>
        <strain evidence="2 3">ALL</strain>
    </source>
</reference>
<reference evidence="2 3" key="1">
    <citation type="journal article" date="2015" name="Genome Biol.">
        <title>Comparative genomics of Steinernema reveals deeply conserved gene regulatory networks.</title>
        <authorList>
            <person name="Dillman A.R."/>
            <person name="Macchietto M."/>
            <person name="Porter C.F."/>
            <person name="Rogers A."/>
            <person name="Williams B."/>
            <person name="Antoshechkin I."/>
            <person name="Lee M.M."/>
            <person name="Goodwin Z."/>
            <person name="Lu X."/>
            <person name="Lewis E.E."/>
            <person name="Goodrich-Blair H."/>
            <person name="Stock S.P."/>
            <person name="Adams B.J."/>
            <person name="Sternberg P.W."/>
            <person name="Mortazavi A."/>
        </authorList>
    </citation>
    <scope>NUCLEOTIDE SEQUENCE [LARGE SCALE GENOMIC DNA]</scope>
    <source>
        <strain evidence="2 3">ALL</strain>
    </source>
</reference>
<sequence>MVARAALILLLAVRLFTFVKGDEKPRQWKLGSGRCEAVLCKVTTNKSDSAVISETELLKTSKKMLSILNEVGFLNSSDFKKKSQQAFDFFDAIVDGNLPPFTNATIYAVRNILLKTDKLSLFAYNALPVDNYGISREWQDLKGDIIDLTGPLKLLIPDNRGYRRCGVAGCIAGRCEEHDLHMIAMRLQFSGFGFNIFTELLKAKHYSYSAYKQYAYDYQAVLFFAYQSYMACRRLGRAGIVPDFVEQAFSEASRFVDEFKELQFQRGLKHGLASLVKALLESNSTLDITDIQTETEEIVAKKFKNSRSKFVISVDWNRNAGQAVAMPVGYNVSTDYISLKTNDKVINIARIERAAANVKNPLQCCMSAIKKEAIKTVRNAKKNDLTDIADHMLQYTHGSYVRVAYGTSTIFNPYACTSVLGKEGKQFVITPQDSPFAIHVPCYILTFGV</sequence>
<name>A0A4U8V2P2_STECR</name>
<dbReference type="Proteomes" id="UP000298663">
    <property type="component" value="Chromosome X"/>
</dbReference>
<proteinExistence type="predicted"/>
<evidence type="ECO:0000256" key="1">
    <source>
        <dbReference type="SAM" id="SignalP"/>
    </source>
</evidence>
<accession>A0A4U8V2P2</accession>
<organism evidence="2 3">
    <name type="scientific">Steinernema carpocapsae</name>
    <name type="common">Entomopathogenic nematode</name>
    <dbReference type="NCBI Taxonomy" id="34508"/>
    <lineage>
        <taxon>Eukaryota</taxon>
        <taxon>Metazoa</taxon>
        <taxon>Ecdysozoa</taxon>
        <taxon>Nematoda</taxon>
        <taxon>Chromadorea</taxon>
        <taxon>Rhabditida</taxon>
        <taxon>Tylenchina</taxon>
        <taxon>Panagrolaimomorpha</taxon>
        <taxon>Strongyloidoidea</taxon>
        <taxon>Steinernematidae</taxon>
        <taxon>Steinernema</taxon>
    </lineage>
</organism>
<protein>
    <submittedName>
        <fullName evidence="2">Uncharacterized protein</fullName>
    </submittedName>
</protein>
<gene>
    <name evidence="2" type="ORF">L596_006112</name>
</gene>
<dbReference type="EMBL" id="CM016762">
    <property type="protein sequence ID" value="TMS39619.1"/>
    <property type="molecule type" value="Genomic_DNA"/>
</dbReference>
<feature type="signal peptide" evidence="1">
    <location>
        <begin position="1"/>
        <end position="21"/>
    </location>
</feature>
<keyword evidence="1" id="KW-0732">Signal</keyword>
<evidence type="ECO:0000313" key="3">
    <source>
        <dbReference type="Proteomes" id="UP000298663"/>
    </source>
</evidence>
<dbReference type="AlphaFoldDB" id="A0A4U8V2P2"/>